<dbReference type="EMBL" id="JBDLBR010000004">
    <property type="protein sequence ID" value="MEN7538040.1"/>
    <property type="molecule type" value="Genomic_DNA"/>
</dbReference>
<dbReference type="Pfam" id="PF10082">
    <property type="entry name" value="BBP2_2"/>
    <property type="match status" value="1"/>
</dbReference>
<accession>A0ABV0D2A9</accession>
<dbReference type="Gene3D" id="2.40.128.130">
    <property type="entry name" value="Autotransporter beta-domain"/>
    <property type="match status" value="1"/>
</dbReference>
<evidence type="ECO:0000313" key="1">
    <source>
        <dbReference type="EMBL" id="MEN7538040.1"/>
    </source>
</evidence>
<comment type="caution">
    <text evidence="1">The sequence shown here is derived from an EMBL/GenBank/DDBJ whole genome shotgun (WGS) entry which is preliminary data.</text>
</comment>
<reference evidence="1 2" key="1">
    <citation type="submission" date="2024-05" db="EMBL/GenBank/DDBJ databases">
        <authorList>
            <person name="Park S."/>
        </authorList>
    </citation>
    <scope>NUCLEOTIDE SEQUENCE [LARGE SCALE GENOMIC DNA]</scope>
    <source>
        <strain evidence="1 2">DGU5</strain>
    </source>
</reference>
<dbReference type="InterPro" id="IPR018759">
    <property type="entry name" value="BBP2_2"/>
</dbReference>
<dbReference type="SUPFAM" id="SSF103515">
    <property type="entry name" value="Autotransporter"/>
    <property type="match status" value="1"/>
</dbReference>
<proteinExistence type="predicted"/>
<protein>
    <submittedName>
        <fullName evidence="1">Outer membrane beta-barrel protein</fullName>
    </submittedName>
</protein>
<organism evidence="1 2">
    <name type="scientific">Aurantiacibacter flavus</name>
    <dbReference type="NCBI Taxonomy" id="3145232"/>
    <lineage>
        <taxon>Bacteria</taxon>
        <taxon>Pseudomonadati</taxon>
        <taxon>Pseudomonadota</taxon>
        <taxon>Alphaproteobacteria</taxon>
        <taxon>Sphingomonadales</taxon>
        <taxon>Erythrobacteraceae</taxon>
        <taxon>Aurantiacibacter</taxon>
    </lineage>
</organism>
<name>A0ABV0D2A9_9SPHN</name>
<evidence type="ECO:0000313" key="2">
    <source>
        <dbReference type="Proteomes" id="UP001484535"/>
    </source>
</evidence>
<dbReference type="InterPro" id="IPR036709">
    <property type="entry name" value="Autotransporte_beta_dom_sf"/>
</dbReference>
<sequence length="417" mass="46837">MYHLMVTGGLTLTAVPQVAHAQEDVQGRSVSDRYAAEYAPQPAHVGSFEVFPWIELNAEYNDNALVTAANGREDDVILTVSPHLQLRDHRADRTVDIDLSAGIRKFASIKTEDAEQFRISARGVWGIGTPTQYRGALQVNRSTEDRRDASSFNTVLQPISFTDYKAEAGIDQAIGPVRVSLDGLARAVRYDGSATFGSEQFDLSFRNFEIYRATGRIRYSRSRDQEVYLQVTADDRSYDPSPLTSGGQPVFPFDRSSRGGRLEVGYRQQITELLYLDLRAGYLVQDYDDPALDNIEGLAFQADLLWNVTPLTSIEVGGQRRVDETINPLVSGLVRTEGTVKVDHELLRNFILTARAAYARLDQLDSADDGDQWSVGLVSSYRIDRHWEIKLRAQHYERTGFYDFAQNEVGIGLRYSF</sequence>
<gene>
    <name evidence="1" type="ORF">ABDJ38_12730</name>
</gene>
<dbReference type="Proteomes" id="UP001484535">
    <property type="component" value="Unassembled WGS sequence"/>
</dbReference>
<keyword evidence="2" id="KW-1185">Reference proteome</keyword>